<name>A0AAV7NAB7_PLEWA</name>
<dbReference type="EMBL" id="JANPWB010000013">
    <property type="protein sequence ID" value="KAJ1109640.1"/>
    <property type="molecule type" value="Genomic_DNA"/>
</dbReference>
<organism evidence="1 2">
    <name type="scientific">Pleurodeles waltl</name>
    <name type="common">Iberian ribbed newt</name>
    <dbReference type="NCBI Taxonomy" id="8319"/>
    <lineage>
        <taxon>Eukaryota</taxon>
        <taxon>Metazoa</taxon>
        <taxon>Chordata</taxon>
        <taxon>Craniata</taxon>
        <taxon>Vertebrata</taxon>
        <taxon>Euteleostomi</taxon>
        <taxon>Amphibia</taxon>
        <taxon>Batrachia</taxon>
        <taxon>Caudata</taxon>
        <taxon>Salamandroidea</taxon>
        <taxon>Salamandridae</taxon>
        <taxon>Pleurodelinae</taxon>
        <taxon>Pleurodeles</taxon>
    </lineage>
</organism>
<comment type="caution">
    <text evidence="1">The sequence shown here is derived from an EMBL/GenBank/DDBJ whole genome shotgun (WGS) entry which is preliminary data.</text>
</comment>
<accession>A0AAV7NAB7</accession>
<evidence type="ECO:0000313" key="1">
    <source>
        <dbReference type="EMBL" id="KAJ1109640.1"/>
    </source>
</evidence>
<dbReference type="Proteomes" id="UP001066276">
    <property type="component" value="Chromosome 9"/>
</dbReference>
<protein>
    <submittedName>
        <fullName evidence="1">Uncharacterized protein</fullName>
    </submittedName>
</protein>
<dbReference type="AlphaFoldDB" id="A0AAV7NAB7"/>
<evidence type="ECO:0000313" key="2">
    <source>
        <dbReference type="Proteomes" id="UP001066276"/>
    </source>
</evidence>
<proteinExistence type="predicted"/>
<reference evidence="1" key="1">
    <citation type="journal article" date="2022" name="bioRxiv">
        <title>Sequencing and chromosome-scale assembly of the giantPleurodeles waltlgenome.</title>
        <authorList>
            <person name="Brown T."/>
            <person name="Elewa A."/>
            <person name="Iarovenko S."/>
            <person name="Subramanian E."/>
            <person name="Araus A.J."/>
            <person name="Petzold A."/>
            <person name="Susuki M."/>
            <person name="Suzuki K.-i.T."/>
            <person name="Hayashi T."/>
            <person name="Toyoda A."/>
            <person name="Oliveira C."/>
            <person name="Osipova E."/>
            <person name="Leigh N.D."/>
            <person name="Simon A."/>
            <person name="Yun M.H."/>
        </authorList>
    </citation>
    <scope>NUCLEOTIDE SEQUENCE</scope>
    <source>
        <strain evidence="1">20211129_DDA</strain>
        <tissue evidence="1">Liver</tissue>
    </source>
</reference>
<sequence length="74" mass="8492">MKCSKNGRSRRATFVKLISVTLHVSEGEHTPAAVQCIQSGISNEHLLKHLFSWTWKPQVCHHHGLKLQKSAYWQ</sequence>
<gene>
    <name evidence="1" type="ORF">NDU88_007000</name>
</gene>
<keyword evidence="2" id="KW-1185">Reference proteome</keyword>